<keyword evidence="3" id="KW-1185">Reference proteome</keyword>
<evidence type="ECO:0000313" key="3">
    <source>
        <dbReference type="Proteomes" id="UP001165121"/>
    </source>
</evidence>
<dbReference type="InterPro" id="IPR011010">
    <property type="entry name" value="DNA_brk_join_enz"/>
</dbReference>
<name>A0A9W6XQD1_9STRA</name>
<dbReference type="GO" id="GO:0015074">
    <property type="term" value="P:DNA integration"/>
    <property type="evidence" value="ECO:0007669"/>
    <property type="project" value="InterPro"/>
</dbReference>
<gene>
    <name evidence="2" type="ORF">Pfra01_001550700</name>
</gene>
<accession>A0A9W6XQD1</accession>
<dbReference type="SUPFAM" id="SSF56349">
    <property type="entry name" value="DNA breaking-rejoining enzymes"/>
    <property type="match status" value="1"/>
</dbReference>
<dbReference type="InterPro" id="IPR013762">
    <property type="entry name" value="Integrase-like_cat_sf"/>
</dbReference>
<evidence type="ECO:0000313" key="2">
    <source>
        <dbReference type="EMBL" id="GMF44480.1"/>
    </source>
</evidence>
<dbReference type="Proteomes" id="UP001165121">
    <property type="component" value="Unassembled WGS sequence"/>
</dbReference>
<organism evidence="2 3">
    <name type="scientific">Phytophthora fragariaefolia</name>
    <dbReference type="NCBI Taxonomy" id="1490495"/>
    <lineage>
        <taxon>Eukaryota</taxon>
        <taxon>Sar</taxon>
        <taxon>Stramenopiles</taxon>
        <taxon>Oomycota</taxon>
        <taxon>Peronosporomycetes</taxon>
        <taxon>Peronosporales</taxon>
        <taxon>Peronosporaceae</taxon>
        <taxon>Phytophthora</taxon>
    </lineage>
</organism>
<comment type="caution">
    <text evidence="2">The sequence shown here is derived from an EMBL/GenBank/DDBJ whole genome shotgun (WGS) entry which is preliminary data.</text>
</comment>
<dbReference type="GO" id="GO:0003677">
    <property type="term" value="F:DNA binding"/>
    <property type="evidence" value="ECO:0007669"/>
    <property type="project" value="InterPro"/>
</dbReference>
<dbReference type="OrthoDB" id="126923at2759"/>
<evidence type="ECO:0000256" key="1">
    <source>
        <dbReference type="ARBA" id="ARBA00023172"/>
    </source>
</evidence>
<protein>
    <submittedName>
        <fullName evidence="2">Unnamed protein product</fullName>
    </submittedName>
</protein>
<reference evidence="2" key="1">
    <citation type="submission" date="2023-04" db="EMBL/GenBank/DDBJ databases">
        <title>Phytophthora fragariaefolia NBRC 109709.</title>
        <authorList>
            <person name="Ichikawa N."/>
            <person name="Sato H."/>
            <person name="Tonouchi N."/>
        </authorList>
    </citation>
    <scope>NUCLEOTIDE SEQUENCE</scope>
    <source>
        <strain evidence="2">NBRC 109709</strain>
    </source>
</reference>
<dbReference type="GO" id="GO:0006310">
    <property type="term" value="P:DNA recombination"/>
    <property type="evidence" value="ECO:0007669"/>
    <property type="project" value="UniProtKB-KW"/>
</dbReference>
<dbReference type="Gene3D" id="1.10.443.10">
    <property type="entry name" value="Intergrase catalytic core"/>
    <property type="match status" value="1"/>
</dbReference>
<keyword evidence="1" id="KW-0233">DNA recombination</keyword>
<dbReference type="AlphaFoldDB" id="A0A9W6XQD1"/>
<proteinExistence type="predicted"/>
<sequence>MHGRTELKLIRHEFLCDDLNAETVAVALKATARRAGVAASKYSTHSLTSGGATAVLSGQADSLSIKLLGRWVSRCFEKYPVQSATSTRGLSSRMV</sequence>
<dbReference type="EMBL" id="BSXT01001682">
    <property type="protein sequence ID" value="GMF44480.1"/>
    <property type="molecule type" value="Genomic_DNA"/>
</dbReference>